<evidence type="ECO:0000313" key="4">
    <source>
        <dbReference type="Proteomes" id="UP000315496"/>
    </source>
</evidence>
<dbReference type="PROSITE" id="PS50190">
    <property type="entry name" value="SEC7"/>
    <property type="match status" value="1"/>
</dbReference>
<comment type="caution">
    <text evidence="3">The sequence shown here is derived from an EMBL/GenBank/DDBJ whole genome shotgun (WGS) entry which is preliminary data.</text>
</comment>
<dbReference type="Pfam" id="PF01369">
    <property type="entry name" value="Sec7"/>
    <property type="match status" value="1"/>
</dbReference>
<reference evidence="3 4" key="1">
    <citation type="submission" date="2019-05" db="EMBL/GenBank/DDBJ databases">
        <title>The compact genome of Giardia muris reveals important steps in the evolution of intestinal protozoan parasites.</title>
        <authorList>
            <person name="Xu F."/>
            <person name="Jimenez-Gonzalez A."/>
            <person name="Einarsson E."/>
            <person name="Astvaldsson A."/>
            <person name="Peirasmaki D."/>
            <person name="Eckmann L."/>
            <person name="Andersson J.O."/>
            <person name="Svard S.G."/>
            <person name="Jerlstrom-Hultqvist J."/>
        </authorList>
    </citation>
    <scope>NUCLEOTIDE SEQUENCE [LARGE SCALE GENOMIC DNA]</scope>
    <source>
        <strain evidence="3 4">Roberts-Thomson</strain>
    </source>
</reference>
<dbReference type="GO" id="GO:0016192">
    <property type="term" value="P:vesicle-mediated transport"/>
    <property type="evidence" value="ECO:0007669"/>
    <property type="project" value="UniProtKB-ARBA"/>
</dbReference>
<dbReference type="PANTHER" id="PTHR10663">
    <property type="entry name" value="GUANYL-NUCLEOTIDE EXCHANGE FACTOR"/>
    <property type="match status" value="1"/>
</dbReference>
<accession>A0A4Z1T055</accession>
<dbReference type="InterPro" id="IPR000904">
    <property type="entry name" value="Sec7_dom"/>
</dbReference>
<evidence type="ECO:0000256" key="1">
    <source>
        <dbReference type="SAM" id="MobiDB-lite"/>
    </source>
</evidence>
<dbReference type="Proteomes" id="UP000315496">
    <property type="component" value="Chromosome 5"/>
</dbReference>
<dbReference type="GO" id="GO:0005737">
    <property type="term" value="C:cytoplasm"/>
    <property type="evidence" value="ECO:0007669"/>
    <property type="project" value="UniProtKB-ARBA"/>
</dbReference>
<dbReference type="InterPro" id="IPR023394">
    <property type="entry name" value="Sec7_C_sf"/>
</dbReference>
<dbReference type="InterPro" id="IPR035999">
    <property type="entry name" value="Sec7_dom_sf"/>
</dbReference>
<feature type="region of interest" description="Disordered" evidence="1">
    <location>
        <begin position="1603"/>
        <end position="1624"/>
    </location>
</feature>
<feature type="compositionally biased region" description="Polar residues" evidence="1">
    <location>
        <begin position="1604"/>
        <end position="1617"/>
    </location>
</feature>
<dbReference type="GO" id="GO:0012505">
    <property type="term" value="C:endomembrane system"/>
    <property type="evidence" value="ECO:0007669"/>
    <property type="project" value="UniProtKB-ARBA"/>
</dbReference>
<keyword evidence="4" id="KW-1185">Reference proteome</keyword>
<dbReference type="EMBL" id="VDLU01000005">
    <property type="protein sequence ID" value="TNJ26287.1"/>
    <property type="molecule type" value="Genomic_DNA"/>
</dbReference>
<dbReference type="SUPFAM" id="SSF48425">
    <property type="entry name" value="Sec7 domain"/>
    <property type="match status" value="1"/>
</dbReference>
<evidence type="ECO:0000313" key="3">
    <source>
        <dbReference type="EMBL" id="TNJ26287.1"/>
    </source>
</evidence>
<gene>
    <name evidence="3" type="ORF">GMRT_13324</name>
</gene>
<dbReference type="SMART" id="SM00222">
    <property type="entry name" value="Sec7"/>
    <property type="match status" value="1"/>
</dbReference>
<dbReference type="PANTHER" id="PTHR10663:SF388">
    <property type="entry name" value="GOLGI-SPECIFIC BREFELDIN A-RESISTANCE GUANINE NUCLEOTIDE EXCHANGE FACTOR 1"/>
    <property type="match status" value="1"/>
</dbReference>
<protein>
    <submittedName>
        <fullName evidence="3">Sec7 family protein</fullName>
    </submittedName>
</protein>
<proteinExistence type="predicted"/>
<dbReference type="GO" id="GO:0005085">
    <property type="term" value="F:guanyl-nucleotide exchange factor activity"/>
    <property type="evidence" value="ECO:0007669"/>
    <property type="project" value="InterPro"/>
</dbReference>
<dbReference type="GO" id="GO:0032012">
    <property type="term" value="P:regulation of ARF protein signal transduction"/>
    <property type="evidence" value="ECO:0007669"/>
    <property type="project" value="InterPro"/>
</dbReference>
<organism evidence="3 4">
    <name type="scientific">Giardia muris</name>
    <dbReference type="NCBI Taxonomy" id="5742"/>
    <lineage>
        <taxon>Eukaryota</taxon>
        <taxon>Metamonada</taxon>
        <taxon>Diplomonadida</taxon>
        <taxon>Hexamitidae</taxon>
        <taxon>Giardiinae</taxon>
        <taxon>Giardia</taxon>
    </lineage>
</organism>
<dbReference type="OrthoDB" id="430364at2759"/>
<evidence type="ECO:0000259" key="2">
    <source>
        <dbReference type="PROSITE" id="PS50190"/>
    </source>
</evidence>
<sequence>MSIQEDVFSLLEETFGGIHKVVPKRYGELKSLARYLQSCWAAVRNASREDSTQGKRRGKDILAGVSNIPDDGYLPQKARTRQYLASVSSISNSDKHILVLVPAKQAHVGRRRQALDSLMQEALDDQRIGLHLFGCIVRLLSLIRESDWGIGLARVAEQGYHTLVILGVLGILFHPSSQKHLKAVLLAHEGPEWRYDEDLDVFDNLLHFEAYLGYKADLPLSRCSFYGILLCATIQALYTSPQSGEEEFVQSKAHLFCFTLSRLCTIQLVLEGCIPAPRDIHSALNGKLGVDETCIGEYALNYLRPLRSILKAPLDTPEITTLTPRQLEVLAVLLKTRSVLTLDRFTAFFDDEGDKHLILSRSILLHLSTVQGLHSYITNTIMRALLLSFGLRYDHLINQKPQPMIHAPMRGENGEALVLTVEEYVFMILLEFQGILAHHPVPLLWYANNFYVLSKAIATVDRTDLLTFRNVYLLLHASRLLVASGLIKNHPLLYHYGLQFFRQSLPFILLRPAFFGPVSGIIRHLIYVPLCESQTPEVRVRAMLCIDGLFGSKSRFTSISYTETQMNLYGLIFGDGNSETLHESIIVDLLRGVISNLHNHTEVSVAGVEQLSLSAEYLICFYRNLGDYAKLPGQTKTSMRTKLVPFSKVSDCAVYVLTSVLRGLHTLFMSPTLTLKQRDIILSHPTLRNYLVTLLDKYRLDVLSRAFDAASDPSGVVEELISCGYISDASSSLISFIETQGLSKRGIGALLGRLGSEAFLEDFTAHVFEKIRRRLEESDQPQHGQSEVEETSSTNLSEPFVICKENVFLSTLRTYLESFHIPGEAQQIERILHCFSAHFLPFFVSLPDEYKSGTTFTQELAFVLSYAVMMLNTDIHNSSVKRKMTRDEFVNNTKAADKQNLIRQEFLQKIYDDISKNPFSLTELRLKQLLRSEGFDTAFSNVSREISGKLNKAYANGLETRELASLGEYECIGLVFEEEAKDPPVELLIESNESLEETNLNATMTINEAPSVLEDSIVTELSEDDDLTQHSPVAAPSTQDSTVHLVPFSDIAATLQKEVFRSPTQPLMLMIRRKPFEEACEELDPEAFKQYEHFLRLSITLNLFIGEAVQGVASYLQALCTTPLRRSSLVSELVFHLYRLCDYILVCQTKPMAGQEHVTTIISKEGTSGLIARHRSTLLRALSLSSMFVLRKYLWPLNLLLLRIVPSEVRVRLLSGLRANDNKEALATHAHIAAREAIMCFYLFGLVSHRVNPNAYEAFTPLFSVSKTVYVMLQGSASKVLKYGIFVLSPDSQFSINDLCTQTLLTGYLDIFAHQFVVAARMLQKADVKFEFFSKNLFLDCTDLQPLYRNAVDIGLLNLISPERITQLVLHCGDLHQYGIIRVPINLVYINTLFTVFRQRARDYRSGSVTGSMTNLLQRPFLSIHMDDTDQLEGTGDGLTYERFLADVSTLYSSLLALCLYSYSYALTERELAQVTSGILDYVRELLTLTGPVLKHFGVDPETRMKTLILPLAHMSKLVPHPATLRDVLDIVLTLAQASEECSEYQCIFSVLLASVYRLSNKGQTSCLGNARHTLTCDQCYHSPDHCVFSLDFLLVPPNPPSTPTLGTSTASGSDISGNARKRGSPQKALFIPDARYSLADALAASSMYSNNYDWSITYDRFTTVLDVLRTRIPSLTENTVDLFADALAELVCLGDSPISKTALDILSDMVGSLVNLDPQHLGHIFELYAKILHGSCDSVSRAAYSQLLEGLKIGLTTRKYTDDLLFWSRVYQSCLRPIVLLQYGQKKYVTKILIADLFVRMLSPEPAKLLGSDTHILDLTPEELLDAKKVFLSTPPTSNDIFILFFEMVTDIMKARIPSAGDVSILYSKVICPLLLTYQAIPEAAGRIDLISTPLLSLVNAWVETIPFRPGTQTLCILPLLTLLEQLVPTILELEAGPLRLTLFTGVLQKALPRMLERLQQVALCRNNVVDSPEYLVIEDAIRYAFQVSELMFGAAVLSPGHPASSLALDGSDPAYEAFTEVLQQAHLLLETMGTSPSVQASDRARVGCDSLVIDLIGLLTRLLNQGPETREICRYLFRQTVIFATHKSAAARRALVLYLQECDTALLPPIKRKTEDC</sequence>
<name>A0A4Z1T055_GIAMU</name>
<dbReference type="VEuPathDB" id="GiardiaDB:GMRT_13324"/>
<dbReference type="Gene3D" id="1.10.1000.11">
    <property type="entry name" value="Arf Nucleotide-binding Site Opener,domain 2"/>
    <property type="match status" value="1"/>
</dbReference>
<feature type="domain" description="SEC7" evidence="2">
    <location>
        <begin position="712"/>
        <end position="917"/>
    </location>
</feature>